<dbReference type="InterPro" id="IPR001296">
    <property type="entry name" value="Glyco_trans_1"/>
</dbReference>
<feature type="domain" description="Glycosyl transferase family 1" evidence="1">
    <location>
        <begin position="181"/>
        <end position="341"/>
    </location>
</feature>
<dbReference type="Gene3D" id="3.40.50.2000">
    <property type="entry name" value="Glycogen Phosphorylase B"/>
    <property type="match status" value="4"/>
</dbReference>
<accession>A0A2N1PV97</accession>
<dbReference type="CDD" id="cd03801">
    <property type="entry name" value="GT4_PimA-like"/>
    <property type="match status" value="1"/>
</dbReference>
<protein>
    <recommendedName>
        <fullName evidence="5">Glycosyltransferase</fullName>
    </recommendedName>
</protein>
<comment type="caution">
    <text evidence="3">The sequence shown here is derived from an EMBL/GenBank/DDBJ whole genome shotgun (WGS) entry which is preliminary data.</text>
</comment>
<evidence type="ECO:0000313" key="4">
    <source>
        <dbReference type="Proteomes" id="UP000233256"/>
    </source>
</evidence>
<reference evidence="3 4" key="1">
    <citation type="journal article" date="2017" name="ISME J.">
        <title>Potential for microbial H2 and metal transformations associated with novel bacteria and archaea in deep terrestrial subsurface sediments.</title>
        <authorList>
            <person name="Hernsdorf A.W."/>
            <person name="Amano Y."/>
            <person name="Miyakawa K."/>
            <person name="Ise K."/>
            <person name="Suzuki Y."/>
            <person name="Anantharaman K."/>
            <person name="Probst A."/>
            <person name="Burstein D."/>
            <person name="Thomas B.C."/>
            <person name="Banfield J.F."/>
        </authorList>
    </citation>
    <scope>NUCLEOTIDE SEQUENCE [LARGE SCALE GENOMIC DNA]</scope>
    <source>
        <strain evidence="3">HGW-Wallbacteria-1</strain>
    </source>
</reference>
<proteinExistence type="predicted"/>
<gene>
    <name evidence="3" type="ORF">CVV64_02350</name>
</gene>
<feature type="domain" description="Glycosyltransferase subfamily 4-like N-terminal" evidence="2">
    <location>
        <begin position="377"/>
        <end position="520"/>
    </location>
</feature>
<dbReference type="Pfam" id="PF13439">
    <property type="entry name" value="Glyco_transf_4"/>
    <property type="match status" value="2"/>
</dbReference>
<dbReference type="GO" id="GO:0016757">
    <property type="term" value="F:glycosyltransferase activity"/>
    <property type="evidence" value="ECO:0007669"/>
    <property type="project" value="InterPro"/>
</dbReference>
<evidence type="ECO:0000313" key="3">
    <source>
        <dbReference type="EMBL" id="PKK92275.1"/>
    </source>
</evidence>
<dbReference type="Pfam" id="PF00534">
    <property type="entry name" value="Glycos_transf_1"/>
    <property type="match status" value="2"/>
</dbReference>
<dbReference type="EMBL" id="PGXC01000001">
    <property type="protein sequence ID" value="PKK92275.1"/>
    <property type="molecule type" value="Genomic_DNA"/>
</dbReference>
<dbReference type="CDD" id="cd03811">
    <property type="entry name" value="GT4_GT28_WabH-like"/>
    <property type="match status" value="1"/>
</dbReference>
<name>A0A2N1PV97_9BACT</name>
<dbReference type="SUPFAM" id="SSF53756">
    <property type="entry name" value="UDP-Glycosyltransferase/glycogen phosphorylase"/>
    <property type="match status" value="2"/>
</dbReference>
<evidence type="ECO:0000259" key="1">
    <source>
        <dbReference type="Pfam" id="PF00534"/>
    </source>
</evidence>
<dbReference type="AlphaFoldDB" id="A0A2N1PV97"/>
<feature type="domain" description="Glycosyltransferase subfamily 4-like N-terminal" evidence="2">
    <location>
        <begin position="13"/>
        <end position="175"/>
    </location>
</feature>
<organism evidence="3 4">
    <name type="scientific">Candidatus Wallbacteria bacterium HGW-Wallbacteria-1</name>
    <dbReference type="NCBI Taxonomy" id="2013854"/>
    <lineage>
        <taxon>Bacteria</taxon>
        <taxon>Candidatus Walliibacteriota</taxon>
    </lineage>
</organism>
<feature type="domain" description="Glycosyl transferase family 1" evidence="1">
    <location>
        <begin position="535"/>
        <end position="685"/>
    </location>
</feature>
<sequence length="723" mass="78238">MRILFVINALTLGGAQMRVLDLVRGMFKRGDQVALACLRGGEMADDFAELGVDVFNLESWSGNLGAICGLISIVISWRPDIVHSHLFASTTLSRAALLILRLPLFRLFFGFGSRVSHPMLVSTIHGIEKSRYWFMERLFSGLSHKIISVSHFLSRHFHDGSEKIAVIPGGIDLEQCHCFRKPLADDQIVIGTLGRLSRVKGIDILLGAVALLEPCLRRKIIVRIGGPGPEADNLLELAGKLNLLSQVEFSGQIADIDGFMNSLDIFVMPSRQEGQGLSMLEAMARGRIVIAARAGGIPEHLIHGKNGLLFGRENSESLAMAMEWVCSNRERAQEISAEARRSACSGGDRKIMVDKVRALYGQLRSPRLLLVISSGSMGGGERNFLQIACHFKSLGWKISAVVTGSGRLMSALIDSGIPVISLPLETPLGGLASLPALVRLVCAGRYDLIHGHLNRGALISSLAAAIAGVPSIVTVHGLNRKVYYRFADRVIAVCQAAADNLIEQSLPEGFIRVVQNGVAVSDESFSDGAACFPASEGKVVFGMVARLHPNKGHETAIRALAIVAADGKCPFQCELQIVGEGDSDYQRKLEMIATDLGVSERVHFTGHSDDPSRLMQGWKCLLIPSFQEAFPFVALEALSSGVAVIGSRVGGLPEILGDDGDTNLVPAGDPASLARRMMEILKMGEGDFQALRQRGFKRVAENFSIGESMASIERVYRELLSCR</sequence>
<dbReference type="Proteomes" id="UP000233256">
    <property type="component" value="Unassembled WGS sequence"/>
</dbReference>
<evidence type="ECO:0008006" key="5">
    <source>
        <dbReference type="Google" id="ProtNLM"/>
    </source>
</evidence>
<dbReference type="InterPro" id="IPR028098">
    <property type="entry name" value="Glyco_trans_4-like_N"/>
</dbReference>
<dbReference type="PANTHER" id="PTHR12526">
    <property type="entry name" value="GLYCOSYLTRANSFERASE"/>
    <property type="match status" value="1"/>
</dbReference>
<evidence type="ECO:0000259" key="2">
    <source>
        <dbReference type="Pfam" id="PF13439"/>
    </source>
</evidence>